<dbReference type="Proteomes" id="UP000823486">
    <property type="component" value="Unassembled WGS sequence"/>
</dbReference>
<sequence>MKKIAFLLFSAIFLLGACTNNGPKNSDKDKNKIPEILSVELSVQEKAEINEEVKLAAKVTQGNETVEDADEVKFEIRKSGGTDYEMIEVKKQSHGVYSINKKFQESGTYTVISHVTARDMHSMPSKQITIGSPASDPDEHSHSEGNEESHGHHHEGNVSIKFLSPETVKVNKEVQFTAHIQNENQPLEHANVRFEIWKANEEKHEFLNSIETGTGEYSLNKTFAAADTYEVVVHVEKGDIHTHKQQKIVVK</sequence>
<reference evidence="4 5" key="1">
    <citation type="submission" date="2021-01" db="EMBL/GenBank/DDBJ databases">
        <title>Genomic Encyclopedia of Type Strains, Phase IV (KMG-IV): sequencing the most valuable type-strain genomes for metagenomic binning, comparative biology and taxonomic classification.</title>
        <authorList>
            <person name="Goeker M."/>
        </authorList>
    </citation>
    <scope>NUCLEOTIDE SEQUENCE [LARGE SCALE GENOMIC DNA]</scope>
    <source>
        <strain evidence="4 5">DSM 105482</strain>
    </source>
</reference>
<keyword evidence="5" id="KW-1185">Reference proteome</keyword>
<feature type="compositionally biased region" description="Basic and acidic residues" evidence="1">
    <location>
        <begin position="137"/>
        <end position="156"/>
    </location>
</feature>
<feature type="region of interest" description="Disordered" evidence="1">
    <location>
        <begin position="120"/>
        <end position="156"/>
    </location>
</feature>
<feature type="chain" id="PRO_5046936320" description="YtkA-like domain-containing protein" evidence="2">
    <location>
        <begin position="18"/>
        <end position="251"/>
    </location>
</feature>
<organism evidence="4 5">
    <name type="scientific">Peribacillus deserti</name>
    <dbReference type="NCBI Taxonomy" id="673318"/>
    <lineage>
        <taxon>Bacteria</taxon>
        <taxon>Bacillati</taxon>
        <taxon>Bacillota</taxon>
        <taxon>Bacilli</taxon>
        <taxon>Bacillales</taxon>
        <taxon>Bacillaceae</taxon>
        <taxon>Peribacillus</taxon>
    </lineage>
</organism>
<evidence type="ECO:0000313" key="4">
    <source>
        <dbReference type="EMBL" id="MBM7693944.1"/>
    </source>
</evidence>
<feature type="domain" description="YtkA-like" evidence="3">
    <location>
        <begin position="156"/>
        <end position="234"/>
    </location>
</feature>
<keyword evidence="2" id="KW-0732">Signal</keyword>
<dbReference type="RefSeq" id="WP_204545180.1">
    <property type="nucleotide sequence ID" value="NZ_JAFBFI010000016.1"/>
</dbReference>
<dbReference type="InterPro" id="IPR032693">
    <property type="entry name" value="YtkA-like_dom"/>
</dbReference>
<name>A0ABS2QMG5_9BACI</name>
<protein>
    <recommendedName>
        <fullName evidence="3">YtkA-like domain-containing protein</fullName>
    </recommendedName>
</protein>
<feature type="signal peptide" evidence="2">
    <location>
        <begin position="1"/>
        <end position="17"/>
    </location>
</feature>
<gene>
    <name evidence="4" type="ORF">JOC77_003388</name>
</gene>
<evidence type="ECO:0000256" key="2">
    <source>
        <dbReference type="SAM" id="SignalP"/>
    </source>
</evidence>
<evidence type="ECO:0000259" key="3">
    <source>
        <dbReference type="Pfam" id="PF13115"/>
    </source>
</evidence>
<evidence type="ECO:0000256" key="1">
    <source>
        <dbReference type="SAM" id="MobiDB-lite"/>
    </source>
</evidence>
<dbReference type="PROSITE" id="PS51257">
    <property type="entry name" value="PROKAR_LIPOPROTEIN"/>
    <property type="match status" value="1"/>
</dbReference>
<comment type="caution">
    <text evidence="4">The sequence shown here is derived from an EMBL/GenBank/DDBJ whole genome shotgun (WGS) entry which is preliminary data.</text>
</comment>
<feature type="domain" description="YtkA-like" evidence="3">
    <location>
        <begin position="36"/>
        <end position="114"/>
    </location>
</feature>
<dbReference type="Pfam" id="PF13115">
    <property type="entry name" value="YtkA"/>
    <property type="match status" value="2"/>
</dbReference>
<evidence type="ECO:0000313" key="5">
    <source>
        <dbReference type="Proteomes" id="UP000823486"/>
    </source>
</evidence>
<accession>A0ABS2QMG5</accession>
<dbReference type="EMBL" id="JAFBFI010000016">
    <property type="protein sequence ID" value="MBM7693944.1"/>
    <property type="molecule type" value="Genomic_DNA"/>
</dbReference>
<proteinExistence type="predicted"/>